<evidence type="ECO:0000256" key="3">
    <source>
        <dbReference type="ARBA" id="ARBA00023277"/>
    </source>
</evidence>
<dbReference type="InterPro" id="IPR045130">
    <property type="entry name" value="OFUT2-like"/>
</dbReference>
<evidence type="ECO:0000256" key="1">
    <source>
        <dbReference type="ARBA" id="ARBA00022679"/>
    </source>
</evidence>
<dbReference type="Gene3D" id="3.40.50.11350">
    <property type="match status" value="1"/>
</dbReference>
<keyword evidence="3" id="KW-0119">Carbohydrate metabolism</keyword>
<dbReference type="GO" id="GO:0046922">
    <property type="term" value="F:peptide-O-fucosyltransferase activity"/>
    <property type="evidence" value="ECO:0007669"/>
    <property type="project" value="InterPro"/>
</dbReference>
<evidence type="ECO:0000256" key="2">
    <source>
        <dbReference type="ARBA" id="ARBA00023253"/>
    </source>
</evidence>
<keyword evidence="2" id="KW-0294">Fucose metabolism</keyword>
<comment type="caution">
    <text evidence="4">The sequence shown here is derived from an EMBL/GenBank/DDBJ whole genome shotgun (WGS) entry which is preliminary data.</text>
</comment>
<evidence type="ECO:0000313" key="4">
    <source>
        <dbReference type="EMBL" id="KAJ7036593.1"/>
    </source>
</evidence>
<name>A0AAD6X2J8_9AGAR</name>
<sequence length="402" mass="45285">MYARARAALRLFRVRRSGWGNVLQELLLNAELAFRANRAFVTDDYVWARDGGPYAHYDHSDSNSTRNFKLIPARIPLAALLGGLPVGAPLPRQFSRTHPRAVSRAAFERACAEPEVLDAGAVKATLPWDAPASRIFAAWVAALDAHGPCVVIEKDSGQIFDIWLLSSWPAVRVSPIITRFRWPPLITAALLRNVRHFPSSPELLASPKRTYTDEHPPTSLPLMPGLLALHVRRGDFASHCTHLANWGAEFNGYLSGFMRNWGSTTPANHVLYLRRCFPSIPQIVEKVRRVRTMFEARSQRRLTWVYVMTNADLAWLAELEAALRDTQVDVRDVGTGNLTWDGISTSRDLVLTWEQKYVAQAVDMYIATRAEVFIGNGFSILTSNVVMLRMARDVDPRDTHFW</sequence>
<reference evidence="4" key="1">
    <citation type="submission" date="2023-03" db="EMBL/GenBank/DDBJ databases">
        <title>Massive genome expansion in bonnet fungi (Mycena s.s.) driven by repeated elements and novel gene families across ecological guilds.</title>
        <authorList>
            <consortium name="Lawrence Berkeley National Laboratory"/>
            <person name="Harder C.B."/>
            <person name="Miyauchi S."/>
            <person name="Viragh M."/>
            <person name="Kuo A."/>
            <person name="Thoen E."/>
            <person name="Andreopoulos B."/>
            <person name="Lu D."/>
            <person name="Skrede I."/>
            <person name="Drula E."/>
            <person name="Henrissat B."/>
            <person name="Morin E."/>
            <person name="Kohler A."/>
            <person name="Barry K."/>
            <person name="LaButti K."/>
            <person name="Morin E."/>
            <person name="Salamov A."/>
            <person name="Lipzen A."/>
            <person name="Mereny Z."/>
            <person name="Hegedus B."/>
            <person name="Baldrian P."/>
            <person name="Stursova M."/>
            <person name="Weitz H."/>
            <person name="Taylor A."/>
            <person name="Grigoriev I.V."/>
            <person name="Nagy L.G."/>
            <person name="Martin F."/>
            <person name="Kauserud H."/>
        </authorList>
    </citation>
    <scope>NUCLEOTIDE SEQUENCE</scope>
    <source>
        <strain evidence="4">CBHHK200</strain>
    </source>
</reference>
<dbReference type="AlphaFoldDB" id="A0AAD6X2J8"/>
<keyword evidence="5" id="KW-1185">Reference proteome</keyword>
<organism evidence="4 5">
    <name type="scientific">Mycena alexandri</name>
    <dbReference type="NCBI Taxonomy" id="1745969"/>
    <lineage>
        <taxon>Eukaryota</taxon>
        <taxon>Fungi</taxon>
        <taxon>Dikarya</taxon>
        <taxon>Basidiomycota</taxon>
        <taxon>Agaricomycotina</taxon>
        <taxon>Agaricomycetes</taxon>
        <taxon>Agaricomycetidae</taxon>
        <taxon>Agaricales</taxon>
        <taxon>Marasmiineae</taxon>
        <taxon>Mycenaceae</taxon>
        <taxon>Mycena</taxon>
    </lineage>
</organism>
<dbReference type="EMBL" id="JARJCM010000042">
    <property type="protein sequence ID" value="KAJ7036593.1"/>
    <property type="molecule type" value="Genomic_DNA"/>
</dbReference>
<evidence type="ECO:0000313" key="5">
    <source>
        <dbReference type="Proteomes" id="UP001218188"/>
    </source>
</evidence>
<keyword evidence="1" id="KW-0808">Transferase</keyword>
<gene>
    <name evidence="4" type="ORF">C8F04DRAFT_1220945</name>
</gene>
<accession>A0AAD6X2J8</accession>
<proteinExistence type="predicted"/>
<dbReference type="GO" id="GO:0006004">
    <property type="term" value="P:fucose metabolic process"/>
    <property type="evidence" value="ECO:0007669"/>
    <property type="project" value="UniProtKB-KW"/>
</dbReference>
<dbReference type="PANTHER" id="PTHR13398">
    <property type="entry name" value="GDP-FUCOSE PROTEIN O-FUCOSYLTRANSFERASE 2"/>
    <property type="match status" value="1"/>
</dbReference>
<protein>
    <submittedName>
        <fullName evidence="4">Uncharacterized protein</fullName>
    </submittedName>
</protein>
<dbReference type="PANTHER" id="PTHR13398:SF0">
    <property type="entry name" value="GDP-FUCOSE PROTEIN O-FUCOSYLTRANSFERASE 2"/>
    <property type="match status" value="1"/>
</dbReference>
<dbReference type="Proteomes" id="UP001218188">
    <property type="component" value="Unassembled WGS sequence"/>
</dbReference>
<dbReference type="CDD" id="cd11296">
    <property type="entry name" value="O-FucT_like"/>
    <property type="match status" value="1"/>
</dbReference>